<keyword evidence="2" id="KW-1185">Reference proteome</keyword>
<evidence type="ECO:0000313" key="2">
    <source>
        <dbReference type="Proteomes" id="UP000185596"/>
    </source>
</evidence>
<dbReference type="AlphaFoldDB" id="A0A1Q8CMU5"/>
<organism evidence="1 2">
    <name type="scientific">Actinophytocola xanthii</name>
    <dbReference type="NCBI Taxonomy" id="1912961"/>
    <lineage>
        <taxon>Bacteria</taxon>
        <taxon>Bacillati</taxon>
        <taxon>Actinomycetota</taxon>
        <taxon>Actinomycetes</taxon>
        <taxon>Pseudonocardiales</taxon>
        <taxon>Pseudonocardiaceae</taxon>
    </lineage>
</organism>
<sequence>MQAAAASTTVSASTAIVLRAIRFTLPTSRHRYRLDPTARHRFSLLGPTMPDRPRTPSFR</sequence>
<evidence type="ECO:0000313" key="1">
    <source>
        <dbReference type="EMBL" id="OLF15674.1"/>
    </source>
</evidence>
<comment type="caution">
    <text evidence="1">The sequence shown here is derived from an EMBL/GenBank/DDBJ whole genome shotgun (WGS) entry which is preliminary data.</text>
</comment>
<reference evidence="1 2" key="1">
    <citation type="submission" date="2016-12" db="EMBL/GenBank/DDBJ databases">
        <title>The draft genome sequence of Actinophytocola sp. 11-183.</title>
        <authorList>
            <person name="Wang W."/>
            <person name="Yuan L."/>
        </authorList>
    </citation>
    <scope>NUCLEOTIDE SEQUENCE [LARGE SCALE GENOMIC DNA]</scope>
    <source>
        <strain evidence="1 2">11-183</strain>
    </source>
</reference>
<protein>
    <submittedName>
        <fullName evidence="1">Uncharacterized protein</fullName>
    </submittedName>
</protein>
<accession>A0A1Q8CMU5</accession>
<dbReference type="EMBL" id="MSIE01000038">
    <property type="protein sequence ID" value="OLF15674.1"/>
    <property type="molecule type" value="Genomic_DNA"/>
</dbReference>
<gene>
    <name evidence="1" type="ORF">BU204_20790</name>
</gene>
<proteinExistence type="predicted"/>
<dbReference type="Proteomes" id="UP000185596">
    <property type="component" value="Unassembled WGS sequence"/>
</dbReference>
<name>A0A1Q8CMU5_9PSEU</name>